<dbReference type="Proteomes" id="UP000225277">
    <property type="component" value="Unassembled WGS sequence"/>
</dbReference>
<dbReference type="AlphaFoldDB" id="A0A2D3VDB8"/>
<dbReference type="OrthoDB" id="62952at2759"/>
<evidence type="ECO:0000313" key="1">
    <source>
        <dbReference type="EMBL" id="CZT19669.1"/>
    </source>
</evidence>
<reference evidence="1 2" key="1">
    <citation type="submission" date="2016-03" db="EMBL/GenBank/DDBJ databases">
        <authorList>
            <person name="Ploux O."/>
        </authorList>
    </citation>
    <scope>NUCLEOTIDE SEQUENCE [LARGE SCALE GENOMIC DNA]</scope>
    <source>
        <strain evidence="1 2">URUG2</strain>
    </source>
</reference>
<gene>
    <name evidence="1" type="ORF">RCC_05520</name>
</gene>
<name>A0A2D3VDB8_9PEZI</name>
<dbReference type="EMBL" id="FJUY01000007">
    <property type="protein sequence ID" value="CZT19669.1"/>
    <property type="molecule type" value="Genomic_DNA"/>
</dbReference>
<evidence type="ECO:0000313" key="2">
    <source>
        <dbReference type="Proteomes" id="UP000225277"/>
    </source>
</evidence>
<keyword evidence="2" id="KW-1185">Reference proteome</keyword>
<sequence>MVFHVSEEERRKEEIPLDPSIPLHSVAKLLEGPDFCSKRHARRSCDEPIPTPSDLRIQSRELKKLRVSFHKSGDRDEQVDQMAFWFPDIRSAADSANKKPKLQPAAFRLKAKLKKASLISSYQTTPCPASDIGTLIKLPGEIRNQIYQLATLGMDPILVTMPFRTCGIGRCLHTSVGYNVPGITQTCKQLRWEALPIYLAENPAVHFDAGATLDGCTLRYLESLGSYADLIPKYILTLQRPIWTLDKFEEYALYRFSITTPKRDGSGDYTLEQSESSGRKICQCKLDKLVVGLNEKKKEGKPAGKAMYEFLDHDEFTDFVWRVKKTKQWPQHLAKCPNCKEVIFNN</sequence>
<organism evidence="1 2">
    <name type="scientific">Ramularia collo-cygni</name>
    <dbReference type="NCBI Taxonomy" id="112498"/>
    <lineage>
        <taxon>Eukaryota</taxon>
        <taxon>Fungi</taxon>
        <taxon>Dikarya</taxon>
        <taxon>Ascomycota</taxon>
        <taxon>Pezizomycotina</taxon>
        <taxon>Dothideomycetes</taxon>
        <taxon>Dothideomycetidae</taxon>
        <taxon>Mycosphaerellales</taxon>
        <taxon>Mycosphaerellaceae</taxon>
        <taxon>Ramularia</taxon>
    </lineage>
</organism>
<proteinExistence type="predicted"/>
<protein>
    <recommendedName>
        <fullName evidence="3">F-box domain-containing protein</fullName>
    </recommendedName>
</protein>
<accession>A0A2D3VDB8</accession>
<dbReference type="RefSeq" id="XP_023626559.1">
    <property type="nucleotide sequence ID" value="XM_023770791.1"/>
</dbReference>
<dbReference type="GeneID" id="35600679"/>
<evidence type="ECO:0008006" key="3">
    <source>
        <dbReference type="Google" id="ProtNLM"/>
    </source>
</evidence>